<evidence type="ECO:0000256" key="7">
    <source>
        <dbReference type="ARBA" id="ARBA00022588"/>
    </source>
</evidence>
<dbReference type="PANTHER" id="PTHR45828:SF9">
    <property type="entry name" value="CELL WALL INTEGRITY AND STRESS RESPONSE COMPONENT 4-LIKE-RELATED"/>
    <property type="match status" value="1"/>
</dbReference>
<reference evidence="14 15" key="1">
    <citation type="submission" date="2017-03" db="EMBL/GenBank/DDBJ databases">
        <title>Genome Survey of Euroglyphus maynei.</title>
        <authorList>
            <person name="Arlian L.G."/>
            <person name="Morgan M.S."/>
            <person name="Rider S.D."/>
        </authorList>
    </citation>
    <scope>NUCLEOTIDE SEQUENCE [LARGE SCALE GENOMIC DNA]</scope>
    <source>
        <strain evidence="14">Arlian Lab</strain>
        <tissue evidence="14">Whole body</tissue>
    </source>
</reference>
<keyword evidence="6" id="KW-0929">Antimicrobial</keyword>
<evidence type="ECO:0000259" key="13">
    <source>
        <dbReference type="PROSITE" id="PS51019"/>
    </source>
</evidence>
<evidence type="ECO:0000313" key="14">
    <source>
        <dbReference type="EMBL" id="OTF72519.1"/>
    </source>
</evidence>
<proteinExistence type="inferred from homology"/>
<dbReference type="PANTHER" id="PTHR45828">
    <property type="entry name" value="CYTOCHROME B561/FERRIC REDUCTASE TRANSMEMBRANE"/>
    <property type="match status" value="1"/>
</dbReference>
<evidence type="ECO:0000256" key="10">
    <source>
        <dbReference type="ARBA" id="ARBA00023004"/>
    </source>
</evidence>
<dbReference type="GO" id="GO:0042742">
    <property type="term" value="P:defense response to bacterium"/>
    <property type="evidence" value="ECO:0007669"/>
    <property type="project" value="UniProtKB-KW"/>
</dbReference>
<dbReference type="GO" id="GO:0045087">
    <property type="term" value="P:innate immune response"/>
    <property type="evidence" value="ECO:0007669"/>
    <property type="project" value="UniProtKB-KW"/>
</dbReference>
<evidence type="ECO:0000256" key="9">
    <source>
        <dbReference type="ARBA" id="ARBA00022859"/>
    </source>
</evidence>
<organism evidence="14 15">
    <name type="scientific">Euroglyphus maynei</name>
    <name type="common">Mayne's house dust mite</name>
    <dbReference type="NCBI Taxonomy" id="6958"/>
    <lineage>
        <taxon>Eukaryota</taxon>
        <taxon>Metazoa</taxon>
        <taxon>Ecdysozoa</taxon>
        <taxon>Arthropoda</taxon>
        <taxon>Chelicerata</taxon>
        <taxon>Arachnida</taxon>
        <taxon>Acari</taxon>
        <taxon>Acariformes</taxon>
        <taxon>Sarcoptiformes</taxon>
        <taxon>Astigmata</taxon>
        <taxon>Psoroptidia</taxon>
        <taxon>Analgoidea</taxon>
        <taxon>Pyroglyphidae</taxon>
        <taxon>Pyroglyphinae</taxon>
        <taxon>Euroglyphus</taxon>
    </lineage>
</organism>
<dbReference type="AlphaFoldDB" id="A0A1Y3AVK5"/>
<comment type="similarity">
    <text evidence="4">Belongs to the insect defense protein family.</text>
</comment>
<evidence type="ECO:0000256" key="1">
    <source>
        <dbReference type="ARBA" id="ARBA00001970"/>
    </source>
</evidence>
<dbReference type="Proteomes" id="UP000194236">
    <property type="component" value="Unassembled WGS sequence"/>
</dbReference>
<keyword evidence="15" id="KW-1185">Reference proteome</keyword>
<keyword evidence="10" id="KW-0408">Iron</keyword>
<dbReference type="Pfam" id="PF02014">
    <property type="entry name" value="Reeler"/>
    <property type="match status" value="1"/>
</dbReference>
<dbReference type="PROSITE" id="PS51019">
    <property type="entry name" value="REELIN"/>
    <property type="match status" value="1"/>
</dbReference>
<evidence type="ECO:0000259" key="12">
    <source>
        <dbReference type="PROSITE" id="PS50836"/>
    </source>
</evidence>
<dbReference type="InterPro" id="IPR051237">
    <property type="entry name" value="Ferric-chelate_Red/DefProt"/>
</dbReference>
<dbReference type="Pfam" id="PF03351">
    <property type="entry name" value="DOMON"/>
    <property type="match status" value="1"/>
</dbReference>
<evidence type="ECO:0000256" key="11">
    <source>
        <dbReference type="ARBA" id="ARBA00023022"/>
    </source>
</evidence>
<evidence type="ECO:0000313" key="15">
    <source>
        <dbReference type="Proteomes" id="UP000194236"/>
    </source>
</evidence>
<evidence type="ECO:0000256" key="3">
    <source>
        <dbReference type="ARBA" id="ARBA00004613"/>
    </source>
</evidence>
<keyword evidence="5" id="KW-0964">Secreted</keyword>
<dbReference type="GO" id="GO:0005576">
    <property type="term" value="C:extracellular region"/>
    <property type="evidence" value="ECO:0007669"/>
    <property type="project" value="UniProtKB-SubCell"/>
</dbReference>
<keyword evidence="8" id="KW-0732">Signal</keyword>
<gene>
    <name evidence="14" type="ORF">BLA29_004624</name>
</gene>
<comment type="subcellular location">
    <subcellularLocation>
        <location evidence="2">Membrane</location>
        <topology evidence="2">Multi-pass membrane protein</topology>
    </subcellularLocation>
    <subcellularLocation>
        <location evidence="3">Secreted</location>
    </subcellularLocation>
</comment>
<dbReference type="InterPro" id="IPR042307">
    <property type="entry name" value="Reeler_sf"/>
</dbReference>
<keyword evidence="9" id="KW-0391">Immunity</keyword>
<keyword evidence="11" id="KW-0044">Antibiotic</keyword>
<dbReference type="Gene3D" id="2.60.40.4060">
    <property type="entry name" value="Reeler domain"/>
    <property type="match status" value="1"/>
</dbReference>
<evidence type="ECO:0000256" key="6">
    <source>
        <dbReference type="ARBA" id="ARBA00022529"/>
    </source>
</evidence>
<feature type="domain" description="Reelin" evidence="13">
    <location>
        <begin position="1"/>
        <end position="152"/>
    </location>
</feature>
<dbReference type="GO" id="GO:0016020">
    <property type="term" value="C:membrane"/>
    <property type="evidence" value="ECO:0007669"/>
    <property type="project" value="UniProtKB-SubCell"/>
</dbReference>
<comment type="caution">
    <text evidence="14">The sequence shown here is derived from an EMBL/GenBank/DDBJ whole genome shotgun (WGS) entry which is preliminary data.</text>
</comment>
<keyword evidence="7" id="KW-0399">Innate immunity</keyword>
<dbReference type="CDD" id="cd08544">
    <property type="entry name" value="Reeler"/>
    <property type="match status" value="1"/>
</dbReference>
<evidence type="ECO:0000256" key="4">
    <source>
        <dbReference type="ARBA" id="ARBA00008501"/>
    </source>
</evidence>
<comment type="cofactor">
    <cofactor evidence="1">
        <name>heme b</name>
        <dbReference type="ChEBI" id="CHEBI:60344"/>
    </cofactor>
</comment>
<evidence type="ECO:0000256" key="5">
    <source>
        <dbReference type="ARBA" id="ARBA00022525"/>
    </source>
</evidence>
<protein>
    <submittedName>
        <fullName evidence="14">Reeler and DOMON domain containing protein</fullName>
    </submittedName>
</protein>
<name>A0A1Y3AVK5_EURMA</name>
<dbReference type="OrthoDB" id="6372137at2759"/>
<dbReference type="InterPro" id="IPR005018">
    <property type="entry name" value="DOMON_domain"/>
</dbReference>
<sequence>MIPGHGSQQTTPAPYKLTINIINDHQKNHQQIISIELEAKAHVTFAGFIVQAKRNDDDIHQIIDDDGYFERLTNNTITKSCLSHIHNTWTHADGKPKTSVSARWIPNSQTFNGSLYFQATVVQVKQAYWNDIRSEPMYFYNGHRTDETTYSKLIGNQPIEMINNDTPKSFDIDYDQCSNRLCIGLANNDNDDENDNGNCIGSKSCRALINENEENDFSIQAKQSSSSSTANSYYSMAFSDDNRMGNDFVVDCLVNSNGRVMIDLSQNIGKSNKPLSRREKMDILQEQNGQFIDGIVHCNWRLKRQFRLGNKDYDISKQSYHIFLASGSFDSDGQENHKEYHDLKLRTSEPIDLSSITAGSLAQVNDLTVLIRIHGIHQFNHHDYYD</sequence>
<evidence type="ECO:0000256" key="8">
    <source>
        <dbReference type="ARBA" id="ARBA00022729"/>
    </source>
</evidence>
<dbReference type="EMBL" id="MUJZ01055829">
    <property type="protein sequence ID" value="OTF72519.1"/>
    <property type="molecule type" value="Genomic_DNA"/>
</dbReference>
<evidence type="ECO:0000256" key="2">
    <source>
        <dbReference type="ARBA" id="ARBA00004141"/>
    </source>
</evidence>
<dbReference type="InterPro" id="IPR002861">
    <property type="entry name" value="Reeler_dom"/>
</dbReference>
<accession>A0A1Y3AVK5</accession>
<dbReference type="PROSITE" id="PS50836">
    <property type="entry name" value="DOMON"/>
    <property type="match status" value="1"/>
</dbReference>
<feature type="domain" description="DOMON" evidence="12">
    <location>
        <begin position="203"/>
        <end position="327"/>
    </location>
</feature>